<name>A0A409YQK4_9AGAR</name>
<evidence type="ECO:0000256" key="4">
    <source>
        <dbReference type="SAM" id="Coils"/>
    </source>
</evidence>
<dbReference type="AlphaFoldDB" id="A0A409YQK4"/>
<dbReference type="Pfam" id="PF00400">
    <property type="entry name" value="WD40"/>
    <property type="match status" value="5"/>
</dbReference>
<keyword evidence="2" id="KW-0677">Repeat</keyword>
<dbReference type="PROSITE" id="PS50082">
    <property type="entry name" value="WD_REPEATS_2"/>
    <property type="match status" value="5"/>
</dbReference>
<evidence type="ECO:0000256" key="1">
    <source>
        <dbReference type="ARBA" id="ARBA00022574"/>
    </source>
</evidence>
<dbReference type="InterPro" id="IPR015943">
    <property type="entry name" value="WD40/YVTN_repeat-like_dom_sf"/>
</dbReference>
<dbReference type="EMBL" id="NHYE01000498">
    <property type="protein sequence ID" value="PPR05280.1"/>
    <property type="molecule type" value="Genomic_DNA"/>
</dbReference>
<feature type="repeat" description="WD" evidence="3">
    <location>
        <begin position="859"/>
        <end position="893"/>
    </location>
</feature>
<dbReference type="InterPro" id="IPR001680">
    <property type="entry name" value="WD40_rpt"/>
</dbReference>
<feature type="repeat" description="WD" evidence="3">
    <location>
        <begin position="773"/>
        <end position="814"/>
    </location>
</feature>
<feature type="non-terminal residue" evidence="7">
    <location>
        <position position="893"/>
    </location>
</feature>
<protein>
    <recommendedName>
        <fullName evidence="6">Nephrocystin 3-like N-terminal domain-containing protein</fullName>
    </recommendedName>
</protein>
<dbReference type="PANTHER" id="PTHR22847">
    <property type="entry name" value="WD40 REPEAT PROTEIN"/>
    <property type="match status" value="1"/>
</dbReference>
<feature type="region of interest" description="Disordered" evidence="5">
    <location>
        <begin position="1"/>
        <end position="29"/>
    </location>
</feature>
<evidence type="ECO:0000256" key="2">
    <source>
        <dbReference type="ARBA" id="ARBA00022737"/>
    </source>
</evidence>
<dbReference type="Proteomes" id="UP000284706">
    <property type="component" value="Unassembled WGS sequence"/>
</dbReference>
<dbReference type="InterPro" id="IPR020472">
    <property type="entry name" value="WD40_PAC1"/>
</dbReference>
<dbReference type="Pfam" id="PF24883">
    <property type="entry name" value="NPHP3_N"/>
    <property type="match status" value="1"/>
</dbReference>
<organism evidence="7 8">
    <name type="scientific">Gymnopilus dilepis</name>
    <dbReference type="NCBI Taxonomy" id="231916"/>
    <lineage>
        <taxon>Eukaryota</taxon>
        <taxon>Fungi</taxon>
        <taxon>Dikarya</taxon>
        <taxon>Basidiomycota</taxon>
        <taxon>Agaricomycotina</taxon>
        <taxon>Agaricomycetes</taxon>
        <taxon>Agaricomycetidae</taxon>
        <taxon>Agaricales</taxon>
        <taxon>Agaricineae</taxon>
        <taxon>Hymenogastraceae</taxon>
        <taxon>Gymnopilus</taxon>
    </lineage>
</organism>
<feature type="coiled-coil region" evidence="4">
    <location>
        <begin position="581"/>
        <end position="608"/>
    </location>
</feature>
<dbReference type="SUPFAM" id="SSF50978">
    <property type="entry name" value="WD40 repeat-like"/>
    <property type="match status" value="1"/>
</dbReference>
<dbReference type="InterPro" id="IPR019775">
    <property type="entry name" value="WD40_repeat_CS"/>
</dbReference>
<feature type="repeat" description="WD" evidence="3">
    <location>
        <begin position="730"/>
        <end position="771"/>
    </location>
</feature>
<keyword evidence="4" id="KW-0175">Coiled coil</keyword>
<dbReference type="InterPro" id="IPR027417">
    <property type="entry name" value="P-loop_NTPase"/>
</dbReference>
<sequence>MSESNLREDVESSNKRNKIGNLTADAENPAKKLKEKEIGPVFDLSGSHMATGAGGLGPNARGGDINAHNKVPLICVPCSVFASIFSGQELRPVFDAGLIESKACLEGTRMGTLDILSEWINDPAGSRVFLIVGGAGLGKSAIAHRIGLKFQARGRLGSSFCFNRSYQSARNPNTLFRTIAYNLSQWNADFGKALAQIVQERRSQINMDDVMSQWKNLILEPAQRLQNSMPTVLVTIDALDESGSESSRGELLSILTENVLELPPNFRILVTSRPESDIMEAVQQGQLQESWMDLTSRGNEAANDIHLYICHRFRRAKVAASGSDQLYSQLTRQADGLFQWAFTACEWVLNMKKGLSLKQRLERLLASSEGPDSGFGPLDTLYSTILSQTFDSGDKDVMPRFHSVMALVLSAAEPLSVRYLDEIYQLSSASADEEEHEVSLIVPYLGALLVGATHEDVPVRPYHTSFRDYLTSPARSQDWFVHLEDGHSSLAIGCFRIMNRDLHFNLCNLPSSFYLNQDMPPPVVKDQSYIIPQPLKYACQWWMSHTDSMVGSSDIPLDLFKTWTEEKLLFWFEALSTLGLVGKAASSLSRLEQLLKQATKELEHANWTLHLQSAEWTYVQDILQDAIKFIQYFGYPIAESAPHIYISALAFAPIHSKLAQQYLSRFRNILSILKGKLQDWPAQEGVLVGHGSSVTSVAFSPDGKHIVSGSEDETVRIWDAATGKAIGEPLEGHTRWVNSVAFSPDGKHIVSGSEDGTVRIWDVATGKAIGEPLEEHTCLVISVAFSPDGKHIVSGSGDETVRIWDAATGEAIGEPLEGDTGWVYSVAFSPDGKHIVSGSDDKTVRIWDAATCQAIGEPLKGHTGLVFSVAFSPDGKHIVSGSYDKTVRIWDAT</sequence>
<evidence type="ECO:0000259" key="6">
    <source>
        <dbReference type="Pfam" id="PF24883"/>
    </source>
</evidence>
<feature type="repeat" description="WD" evidence="3">
    <location>
        <begin position="687"/>
        <end position="728"/>
    </location>
</feature>
<dbReference type="STRING" id="231916.A0A409YQK4"/>
<dbReference type="OrthoDB" id="163438at2759"/>
<evidence type="ECO:0000256" key="3">
    <source>
        <dbReference type="PROSITE-ProRule" id="PRU00221"/>
    </source>
</evidence>
<dbReference type="PANTHER" id="PTHR22847:SF637">
    <property type="entry name" value="WD REPEAT DOMAIN 5B"/>
    <property type="match status" value="1"/>
</dbReference>
<evidence type="ECO:0000256" key="5">
    <source>
        <dbReference type="SAM" id="MobiDB-lite"/>
    </source>
</evidence>
<reference evidence="7 8" key="1">
    <citation type="journal article" date="2018" name="Evol. Lett.">
        <title>Horizontal gene cluster transfer increased hallucinogenic mushroom diversity.</title>
        <authorList>
            <person name="Reynolds H.T."/>
            <person name="Vijayakumar V."/>
            <person name="Gluck-Thaler E."/>
            <person name="Korotkin H.B."/>
            <person name="Matheny P.B."/>
            <person name="Slot J.C."/>
        </authorList>
    </citation>
    <scope>NUCLEOTIDE SEQUENCE [LARGE SCALE GENOMIC DNA]</scope>
    <source>
        <strain evidence="7 8">SRW20</strain>
    </source>
</reference>
<dbReference type="SUPFAM" id="SSF52540">
    <property type="entry name" value="P-loop containing nucleoside triphosphate hydrolases"/>
    <property type="match status" value="1"/>
</dbReference>
<dbReference type="Gene3D" id="3.40.50.300">
    <property type="entry name" value="P-loop containing nucleotide triphosphate hydrolases"/>
    <property type="match status" value="1"/>
</dbReference>
<dbReference type="InterPro" id="IPR056884">
    <property type="entry name" value="NPHP3-like_N"/>
</dbReference>
<keyword evidence="8" id="KW-1185">Reference proteome</keyword>
<evidence type="ECO:0000313" key="8">
    <source>
        <dbReference type="Proteomes" id="UP000284706"/>
    </source>
</evidence>
<proteinExistence type="predicted"/>
<dbReference type="GO" id="GO:1990234">
    <property type="term" value="C:transferase complex"/>
    <property type="evidence" value="ECO:0007669"/>
    <property type="project" value="UniProtKB-ARBA"/>
</dbReference>
<gene>
    <name evidence="7" type="ORF">CVT26_011445</name>
</gene>
<dbReference type="PRINTS" id="PR00320">
    <property type="entry name" value="GPROTEINBRPT"/>
</dbReference>
<dbReference type="Gene3D" id="2.130.10.10">
    <property type="entry name" value="YVTN repeat-like/Quinoprotein amine dehydrogenase"/>
    <property type="match status" value="2"/>
</dbReference>
<evidence type="ECO:0000313" key="7">
    <source>
        <dbReference type="EMBL" id="PPR05280.1"/>
    </source>
</evidence>
<feature type="domain" description="Nephrocystin 3-like N-terminal" evidence="6">
    <location>
        <begin position="117"/>
        <end position="273"/>
    </location>
</feature>
<dbReference type="SMART" id="SM00320">
    <property type="entry name" value="WD40"/>
    <property type="match status" value="5"/>
</dbReference>
<dbReference type="InParanoid" id="A0A409YQK4"/>
<comment type="caution">
    <text evidence="7">The sequence shown here is derived from an EMBL/GenBank/DDBJ whole genome shotgun (WGS) entry which is preliminary data.</text>
</comment>
<dbReference type="PROSITE" id="PS50294">
    <property type="entry name" value="WD_REPEATS_REGION"/>
    <property type="match status" value="5"/>
</dbReference>
<accession>A0A409YQK4</accession>
<dbReference type="InterPro" id="IPR036322">
    <property type="entry name" value="WD40_repeat_dom_sf"/>
</dbReference>
<feature type="compositionally biased region" description="Basic and acidic residues" evidence="5">
    <location>
        <begin position="1"/>
        <end position="14"/>
    </location>
</feature>
<dbReference type="CDD" id="cd00200">
    <property type="entry name" value="WD40"/>
    <property type="match status" value="1"/>
</dbReference>
<dbReference type="PROSITE" id="PS00678">
    <property type="entry name" value="WD_REPEATS_1"/>
    <property type="match status" value="4"/>
</dbReference>
<feature type="repeat" description="WD" evidence="3">
    <location>
        <begin position="816"/>
        <end position="857"/>
    </location>
</feature>
<keyword evidence="1 3" id="KW-0853">WD repeat</keyword>